<dbReference type="InterPro" id="IPR005561">
    <property type="entry name" value="ANTAR"/>
</dbReference>
<dbReference type="Pfam" id="PF03861">
    <property type="entry name" value="ANTAR"/>
    <property type="match status" value="1"/>
</dbReference>
<dbReference type="InterPro" id="IPR035965">
    <property type="entry name" value="PAS-like_dom_sf"/>
</dbReference>
<evidence type="ECO:0000256" key="2">
    <source>
        <dbReference type="ARBA" id="ARBA00022777"/>
    </source>
</evidence>
<gene>
    <name evidence="9" type="ORF">AB1207_15545</name>
</gene>
<evidence type="ECO:0000259" key="8">
    <source>
        <dbReference type="PROSITE" id="PS50921"/>
    </source>
</evidence>
<dbReference type="Proteomes" id="UP001555826">
    <property type="component" value="Unassembled WGS sequence"/>
</dbReference>
<feature type="domain" description="PAS" evidence="7">
    <location>
        <begin position="53"/>
        <end position="123"/>
    </location>
</feature>
<keyword evidence="4" id="KW-0804">Transcription</keyword>
<keyword evidence="5" id="KW-0175">Coiled coil</keyword>
<dbReference type="InterPro" id="IPR011006">
    <property type="entry name" value="CheY-like_superfamily"/>
</dbReference>
<dbReference type="PROSITE" id="PS50921">
    <property type="entry name" value="ANTAR"/>
    <property type="match status" value="1"/>
</dbReference>
<reference evidence="9 10" key="1">
    <citation type="submission" date="2024-07" db="EMBL/GenBank/DDBJ databases">
        <authorList>
            <person name="Thanompreechachai J."/>
            <person name="Duangmal K."/>
        </authorList>
    </citation>
    <scope>NUCLEOTIDE SEQUENCE [LARGE SCALE GENOMIC DNA]</scope>
    <source>
        <strain evidence="9 10">KCTC 19886</strain>
    </source>
</reference>
<evidence type="ECO:0000256" key="3">
    <source>
        <dbReference type="ARBA" id="ARBA00023015"/>
    </source>
</evidence>
<dbReference type="RefSeq" id="WP_367639291.1">
    <property type="nucleotide sequence ID" value="NZ_JBFNQN010000010.1"/>
</dbReference>
<keyword evidence="3" id="KW-0805">Transcription regulation</keyword>
<dbReference type="PROSITE" id="PS50112">
    <property type="entry name" value="PAS"/>
    <property type="match status" value="1"/>
</dbReference>
<keyword evidence="10" id="KW-1185">Reference proteome</keyword>
<dbReference type="EMBL" id="JBFNQN010000010">
    <property type="protein sequence ID" value="MEW9266165.1"/>
    <property type="molecule type" value="Genomic_DNA"/>
</dbReference>
<dbReference type="InterPro" id="IPR003018">
    <property type="entry name" value="GAF"/>
</dbReference>
<evidence type="ECO:0000313" key="10">
    <source>
        <dbReference type="Proteomes" id="UP001555826"/>
    </source>
</evidence>
<comment type="caution">
    <text evidence="9">The sequence shown here is derived from an EMBL/GenBank/DDBJ whole genome shotgun (WGS) entry which is preliminary data.</text>
</comment>
<dbReference type="Gene3D" id="3.30.450.40">
    <property type="match status" value="1"/>
</dbReference>
<sequence length="439" mass="45839">MGADRALQREHTVVDDDLSLQLQVVTEELAVADDELAAQQREIDELLARELDARRTASAVVRSVPVPVLVTDAAGAIVEANLAAATLLGVPAARLVRKPVQALVPAPARSAVRDLVSAAAGSRTVGGTVDVSPRSGPDRSVRIVITGGARRLDGRSVLTWVLADATPAQGTADSESPAALHAVAALTALPVGDLSPHELLTRVAALATQAVAGASWTSVVLGDPAEPAELAADSEEAQRIDGAQWRAGEGPAATAYRDGVAVVSADLRQDARWPVLAGPAGQTPVRSALALPIRSRDLSAPSDVRGVLTVYGPEPGAFAGEVQVDRALVFAEAASALLHDLDRIAELRTTAENLTLAMRSRATIEQAKGLVAGWLGCSVEEAFEVLTRLSQDRNVKLRDLAALAVADPSRHDLRPVLAHAHERMQSRRAQESAQEGSSS</sequence>
<dbReference type="SMART" id="SM01012">
    <property type="entry name" value="ANTAR"/>
    <property type="match status" value="1"/>
</dbReference>
<evidence type="ECO:0000313" key="9">
    <source>
        <dbReference type="EMBL" id="MEW9266165.1"/>
    </source>
</evidence>
<dbReference type="InterPro" id="IPR000014">
    <property type="entry name" value="PAS"/>
</dbReference>
<evidence type="ECO:0000256" key="5">
    <source>
        <dbReference type="SAM" id="Coils"/>
    </source>
</evidence>
<dbReference type="CDD" id="cd00130">
    <property type="entry name" value="PAS"/>
    <property type="match status" value="1"/>
</dbReference>
<dbReference type="SUPFAM" id="SSF55785">
    <property type="entry name" value="PYP-like sensor domain (PAS domain)"/>
    <property type="match status" value="1"/>
</dbReference>
<accession>A0ABV3P957</accession>
<keyword evidence="1" id="KW-0808">Transferase</keyword>
<evidence type="ECO:0000259" key="7">
    <source>
        <dbReference type="PROSITE" id="PS50112"/>
    </source>
</evidence>
<feature type="region of interest" description="Disordered" evidence="6">
    <location>
        <begin position="420"/>
        <end position="439"/>
    </location>
</feature>
<dbReference type="SUPFAM" id="SSF52172">
    <property type="entry name" value="CheY-like"/>
    <property type="match status" value="1"/>
</dbReference>
<dbReference type="InterPro" id="IPR029016">
    <property type="entry name" value="GAF-like_dom_sf"/>
</dbReference>
<proteinExistence type="predicted"/>
<dbReference type="SUPFAM" id="SSF55781">
    <property type="entry name" value="GAF domain-like"/>
    <property type="match status" value="1"/>
</dbReference>
<dbReference type="InterPro" id="IPR013767">
    <property type="entry name" value="PAS_fold"/>
</dbReference>
<dbReference type="Pfam" id="PF13185">
    <property type="entry name" value="GAF_2"/>
    <property type="match status" value="1"/>
</dbReference>
<dbReference type="Gene3D" id="3.30.450.20">
    <property type="entry name" value="PAS domain"/>
    <property type="match status" value="1"/>
</dbReference>
<protein>
    <submittedName>
        <fullName evidence="9">ANTAR domain-containing protein</fullName>
    </submittedName>
</protein>
<name>A0ABV3P957_9ACTN</name>
<dbReference type="NCBIfam" id="TIGR00229">
    <property type="entry name" value="sensory_box"/>
    <property type="match status" value="1"/>
</dbReference>
<dbReference type="Gene3D" id="1.10.10.10">
    <property type="entry name" value="Winged helix-like DNA-binding domain superfamily/Winged helix DNA-binding domain"/>
    <property type="match status" value="1"/>
</dbReference>
<organism evidence="9 10">
    <name type="scientific">Kineococcus endophyticus</name>
    <dbReference type="NCBI Taxonomy" id="1181883"/>
    <lineage>
        <taxon>Bacteria</taxon>
        <taxon>Bacillati</taxon>
        <taxon>Actinomycetota</taxon>
        <taxon>Actinomycetes</taxon>
        <taxon>Kineosporiales</taxon>
        <taxon>Kineosporiaceae</taxon>
        <taxon>Kineococcus</taxon>
    </lineage>
</organism>
<dbReference type="InterPro" id="IPR036388">
    <property type="entry name" value="WH-like_DNA-bd_sf"/>
</dbReference>
<dbReference type="SMART" id="SM00091">
    <property type="entry name" value="PAS"/>
    <property type="match status" value="1"/>
</dbReference>
<evidence type="ECO:0000256" key="4">
    <source>
        <dbReference type="ARBA" id="ARBA00023163"/>
    </source>
</evidence>
<feature type="coiled-coil region" evidence="5">
    <location>
        <begin position="22"/>
        <end position="56"/>
    </location>
</feature>
<feature type="domain" description="ANTAR" evidence="8">
    <location>
        <begin position="344"/>
        <end position="405"/>
    </location>
</feature>
<evidence type="ECO:0000256" key="1">
    <source>
        <dbReference type="ARBA" id="ARBA00022679"/>
    </source>
</evidence>
<evidence type="ECO:0000256" key="6">
    <source>
        <dbReference type="SAM" id="MobiDB-lite"/>
    </source>
</evidence>
<keyword evidence="2" id="KW-0418">Kinase</keyword>
<dbReference type="Pfam" id="PF00989">
    <property type="entry name" value="PAS"/>
    <property type="match status" value="1"/>
</dbReference>
<feature type="compositionally biased region" description="Basic and acidic residues" evidence="6">
    <location>
        <begin position="420"/>
        <end position="430"/>
    </location>
</feature>